<dbReference type="AlphaFoldDB" id="A0A9W6KN08"/>
<dbReference type="RefSeq" id="WP_271189495.1">
    <property type="nucleotide sequence ID" value="NZ_BAAAXA010000001.1"/>
</dbReference>
<comment type="caution">
    <text evidence="2">The sequence shown here is derived from an EMBL/GenBank/DDBJ whole genome shotgun (WGS) entry which is preliminary data.</text>
</comment>
<sequence>MASEQWEYGFVYFVSTQSEEQRKLHNHPDRNQRALEYSLAAVVVDGNSIRSQAVPGKVALLNALGDEGWQVENGTSLGASLPNWLREAVQSAVADSHPGGAVEHYMRRRVHRRPPPRVMVRRGRRRQDDPAVTAVTAGQ</sequence>
<feature type="region of interest" description="Disordered" evidence="1">
    <location>
        <begin position="119"/>
        <end position="139"/>
    </location>
</feature>
<name>A0A9W6KN08_9ACTN</name>
<evidence type="ECO:0000313" key="2">
    <source>
        <dbReference type="EMBL" id="GLL03185.1"/>
    </source>
</evidence>
<reference evidence="2" key="2">
    <citation type="submission" date="2023-01" db="EMBL/GenBank/DDBJ databases">
        <authorList>
            <person name="Sun Q."/>
            <person name="Evtushenko L."/>
        </authorList>
    </citation>
    <scope>NUCLEOTIDE SEQUENCE</scope>
    <source>
        <strain evidence="2">VKM Ac-1321</strain>
    </source>
</reference>
<evidence type="ECO:0000313" key="3">
    <source>
        <dbReference type="Proteomes" id="UP001143480"/>
    </source>
</evidence>
<organism evidence="2 3">
    <name type="scientific">Dactylosporangium matsuzakiense</name>
    <dbReference type="NCBI Taxonomy" id="53360"/>
    <lineage>
        <taxon>Bacteria</taxon>
        <taxon>Bacillati</taxon>
        <taxon>Actinomycetota</taxon>
        <taxon>Actinomycetes</taxon>
        <taxon>Micromonosporales</taxon>
        <taxon>Micromonosporaceae</taxon>
        <taxon>Dactylosporangium</taxon>
    </lineage>
</organism>
<reference evidence="2" key="1">
    <citation type="journal article" date="2014" name="Int. J. Syst. Evol. Microbiol.">
        <title>Complete genome sequence of Corynebacterium casei LMG S-19264T (=DSM 44701T), isolated from a smear-ripened cheese.</title>
        <authorList>
            <consortium name="US DOE Joint Genome Institute (JGI-PGF)"/>
            <person name="Walter F."/>
            <person name="Albersmeier A."/>
            <person name="Kalinowski J."/>
            <person name="Ruckert C."/>
        </authorList>
    </citation>
    <scope>NUCLEOTIDE SEQUENCE</scope>
    <source>
        <strain evidence="2">VKM Ac-1321</strain>
    </source>
</reference>
<dbReference type="EMBL" id="BSFP01000030">
    <property type="protein sequence ID" value="GLL03185.1"/>
    <property type="molecule type" value="Genomic_DNA"/>
</dbReference>
<dbReference type="Proteomes" id="UP001143480">
    <property type="component" value="Unassembled WGS sequence"/>
</dbReference>
<keyword evidence="3" id="KW-1185">Reference proteome</keyword>
<evidence type="ECO:0000256" key="1">
    <source>
        <dbReference type="SAM" id="MobiDB-lite"/>
    </source>
</evidence>
<gene>
    <name evidence="2" type="ORF">GCM10017581_049280</name>
</gene>
<proteinExistence type="predicted"/>
<accession>A0A9W6KN08</accession>
<protein>
    <submittedName>
        <fullName evidence="2">Uncharacterized protein</fullName>
    </submittedName>
</protein>